<accession>A0ACC2S110</accession>
<sequence>MQVKVIVLFINVCLARYWGGNKHPKSSGPIDTVDAIKSRERAALSKAPEALVDEIKEYVSFAALPYCENHSKLAETARQYTIVRSLKRQIYAFIFVSKKLKRIIIGFRGADDLIRGLWNYGDKKANLLNVPGPKVNSIAQEAILGIYKPLLKAVSELRVYQNYPLVLVGHSVGGAIATLSAPIIAQYLNIRPNAIRIVTFNQPRVGDESFANYYNNLNFNFTRVVNKDDPVPSYPSHTDNWSHVHREVLINEDNSFFLCSNQTLEDPSCSFKKSNFVAFLYRHSKIADFTIDHTCQ</sequence>
<reference evidence="1" key="1">
    <citation type="submission" date="2022-04" db="EMBL/GenBank/DDBJ databases">
        <title>Genome of the entomopathogenic fungus Entomophthora muscae.</title>
        <authorList>
            <person name="Elya C."/>
            <person name="Lovett B.R."/>
            <person name="Lee E."/>
            <person name="Macias A.M."/>
            <person name="Hajek A.E."/>
            <person name="De Bivort B.L."/>
            <person name="Kasson M.T."/>
            <person name="De Fine Licht H.H."/>
            <person name="Stajich J.E."/>
        </authorList>
    </citation>
    <scope>NUCLEOTIDE SEQUENCE</scope>
    <source>
        <strain evidence="1">Berkeley</strain>
    </source>
</reference>
<protein>
    <submittedName>
        <fullName evidence="1">Uncharacterized protein</fullName>
    </submittedName>
</protein>
<gene>
    <name evidence="1" type="ORF">DSO57_1037893</name>
</gene>
<proteinExistence type="predicted"/>
<evidence type="ECO:0000313" key="2">
    <source>
        <dbReference type="Proteomes" id="UP001165960"/>
    </source>
</evidence>
<keyword evidence="2" id="KW-1185">Reference proteome</keyword>
<comment type="caution">
    <text evidence="1">The sequence shown here is derived from an EMBL/GenBank/DDBJ whole genome shotgun (WGS) entry which is preliminary data.</text>
</comment>
<evidence type="ECO:0000313" key="1">
    <source>
        <dbReference type="EMBL" id="KAJ9055967.1"/>
    </source>
</evidence>
<dbReference type="Proteomes" id="UP001165960">
    <property type="component" value="Unassembled WGS sequence"/>
</dbReference>
<dbReference type="EMBL" id="QTSX02006113">
    <property type="protein sequence ID" value="KAJ9055967.1"/>
    <property type="molecule type" value="Genomic_DNA"/>
</dbReference>
<name>A0ACC2S110_9FUNG</name>
<organism evidence="1 2">
    <name type="scientific">Entomophthora muscae</name>
    <dbReference type="NCBI Taxonomy" id="34485"/>
    <lineage>
        <taxon>Eukaryota</taxon>
        <taxon>Fungi</taxon>
        <taxon>Fungi incertae sedis</taxon>
        <taxon>Zoopagomycota</taxon>
        <taxon>Entomophthoromycotina</taxon>
        <taxon>Entomophthoromycetes</taxon>
        <taxon>Entomophthorales</taxon>
        <taxon>Entomophthoraceae</taxon>
        <taxon>Entomophthora</taxon>
    </lineage>
</organism>